<feature type="modified residue" description="4-aspartylphosphate" evidence="9">
    <location>
        <position position="61"/>
    </location>
</feature>
<feature type="coiled-coil region" evidence="10">
    <location>
        <begin position="130"/>
        <end position="157"/>
    </location>
</feature>
<dbReference type="CDD" id="cd00130">
    <property type="entry name" value="PAS"/>
    <property type="match status" value="1"/>
</dbReference>
<dbReference type="SMART" id="SM00388">
    <property type="entry name" value="HisKA"/>
    <property type="match status" value="1"/>
</dbReference>
<feature type="domain" description="Response regulatory" evidence="12">
    <location>
        <begin position="12"/>
        <end position="128"/>
    </location>
</feature>
<evidence type="ECO:0000256" key="4">
    <source>
        <dbReference type="ARBA" id="ARBA00022679"/>
    </source>
</evidence>
<keyword evidence="4" id="KW-0808">Transferase</keyword>
<dbReference type="InterPro" id="IPR001789">
    <property type="entry name" value="Sig_transdc_resp-reg_receiver"/>
</dbReference>
<dbReference type="CDD" id="cd16922">
    <property type="entry name" value="HATPase_EvgS-ArcB-TorS-like"/>
    <property type="match status" value="1"/>
</dbReference>
<accession>B2J1F1</accession>
<gene>
    <name evidence="14" type="ordered locus">Npun_F5043</name>
</gene>
<dbReference type="AlphaFoldDB" id="B2J1F1"/>
<dbReference type="PANTHER" id="PTHR43547">
    <property type="entry name" value="TWO-COMPONENT HISTIDINE KINASE"/>
    <property type="match status" value="1"/>
</dbReference>
<keyword evidence="5 14" id="KW-0418">Kinase</keyword>
<dbReference type="Pfam" id="PF02518">
    <property type="entry name" value="HATPase_c"/>
    <property type="match status" value="1"/>
</dbReference>
<dbReference type="Pfam" id="PF00072">
    <property type="entry name" value="Response_reg"/>
    <property type="match status" value="1"/>
</dbReference>
<dbReference type="InterPro" id="IPR035965">
    <property type="entry name" value="PAS-like_dom_sf"/>
</dbReference>
<dbReference type="Pfam" id="PF00512">
    <property type="entry name" value="HisKA"/>
    <property type="match status" value="1"/>
</dbReference>
<dbReference type="InterPro" id="IPR005467">
    <property type="entry name" value="His_kinase_dom"/>
</dbReference>
<dbReference type="Pfam" id="PF13188">
    <property type="entry name" value="PAS_8"/>
    <property type="match status" value="1"/>
</dbReference>
<evidence type="ECO:0000256" key="5">
    <source>
        <dbReference type="ARBA" id="ARBA00022777"/>
    </source>
</evidence>
<comment type="catalytic activity">
    <reaction evidence="1">
        <text>ATP + protein L-histidine = ADP + protein N-phospho-L-histidine.</text>
        <dbReference type="EC" id="2.7.13.3"/>
    </reaction>
</comment>
<dbReference type="RefSeq" id="WP_012411336.1">
    <property type="nucleotide sequence ID" value="NC_010628.1"/>
</dbReference>
<evidence type="ECO:0000256" key="2">
    <source>
        <dbReference type="ARBA" id="ARBA00012438"/>
    </source>
</evidence>
<name>B2J1F1_NOSP7</name>
<dbReference type="GO" id="GO:0000155">
    <property type="term" value="F:phosphorelay sensor kinase activity"/>
    <property type="evidence" value="ECO:0007669"/>
    <property type="project" value="InterPro"/>
</dbReference>
<dbReference type="InterPro" id="IPR036097">
    <property type="entry name" value="HisK_dim/P_sf"/>
</dbReference>
<dbReference type="CDD" id="cd19920">
    <property type="entry name" value="REC_PA4781-like"/>
    <property type="match status" value="1"/>
</dbReference>
<dbReference type="PhylomeDB" id="B2J1F1"/>
<dbReference type="Gene3D" id="3.30.450.20">
    <property type="entry name" value="PAS domain"/>
    <property type="match status" value="1"/>
</dbReference>
<evidence type="ECO:0000259" key="11">
    <source>
        <dbReference type="PROSITE" id="PS50109"/>
    </source>
</evidence>
<dbReference type="InterPro" id="IPR004358">
    <property type="entry name" value="Sig_transdc_His_kin-like_C"/>
</dbReference>
<dbReference type="SUPFAM" id="SSF55874">
    <property type="entry name" value="ATPase domain of HSP90 chaperone/DNA topoisomerase II/histidine kinase"/>
    <property type="match status" value="1"/>
</dbReference>
<evidence type="ECO:0000256" key="3">
    <source>
        <dbReference type="ARBA" id="ARBA00022553"/>
    </source>
</evidence>
<dbReference type="SMART" id="SM00387">
    <property type="entry name" value="HATPase_c"/>
    <property type="match status" value="1"/>
</dbReference>
<dbReference type="SUPFAM" id="SSF52172">
    <property type="entry name" value="CheY-like"/>
    <property type="match status" value="1"/>
</dbReference>
<keyword evidence="15" id="KW-1185">Reference proteome</keyword>
<evidence type="ECO:0000313" key="15">
    <source>
        <dbReference type="Proteomes" id="UP000001191"/>
    </source>
</evidence>
<dbReference type="EC" id="2.7.13.3" evidence="2"/>
<dbReference type="Gene3D" id="1.10.287.130">
    <property type="match status" value="1"/>
</dbReference>
<evidence type="ECO:0000259" key="13">
    <source>
        <dbReference type="PROSITE" id="PS50112"/>
    </source>
</evidence>
<keyword evidence="3 9" id="KW-0597">Phosphoprotein</keyword>
<dbReference type="EnsemblBacteria" id="ACC83382">
    <property type="protein sequence ID" value="ACC83382"/>
    <property type="gene ID" value="Npun_F5043"/>
</dbReference>
<reference evidence="14 15" key="2">
    <citation type="journal article" date="2013" name="Plant Physiol.">
        <title>A Nostoc punctiforme Sugar Transporter Necessary to Establish a Cyanobacterium-Plant Symbiosis.</title>
        <authorList>
            <person name="Ekman M."/>
            <person name="Picossi S."/>
            <person name="Campbell E.L."/>
            <person name="Meeks J.C."/>
            <person name="Flores E."/>
        </authorList>
    </citation>
    <scope>NUCLEOTIDE SEQUENCE [LARGE SCALE GENOMIC DNA]</scope>
    <source>
        <strain evidence="15">ATCC 29133 / PCC 73102</strain>
    </source>
</reference>
<dbReference type="PROSITE" id="PS50112">
    <property type="entry name" value="PAS"/>
    <property type="match status" value="1"/>
</dbReference>
<dbReference type="InterPro" id="IPR000014">
    <property type="entry name" value="PAS"/>
</dbReference>
<dbReference type="HOGENOM" id="CLU_000445_114_72_3"/>
<organism evidence="14 15">
    <name type="scientific">Nostoc punctiforme (strain ATCC 29133 / PCC 73102)</name>
    <dbReference type="NCBI Taxonomy" id="63737"/>
    <lineage>
        <taxon>Bacteria</taxon>
        <taxon>Bacillati</taxon>
        <taxon>Cyanobacteriota</taxon>
        <taxon>Cyanophyceae</taxon>
        <taxon>Nostocales</taxon>
        <taxon>Nostocaceae</taxon>
        <taxon>Nostoc</taxon>
    </lineage>
</organism>
<dbReference type="STRING" id="63737.Npun_F5043"/>
<dbReference type="PROSITE" id="PS50109">
    <property type="entry name" value="HIS_KIN"/>
    <property type="match status" value="1"/>
</dbReference>
<comment type="function">
    <text evidence="8">Photoreceptor which exists in two forms that are reversibly interconvertible by light: the R form that absorbs maximally in the red region of the spectrum and the FR form that absorbs maximally in the far-red region.</text>
</comment>
<dbReference type="InterPro" id="IPR011006">
    <property type="entry name" value="CheY-like_superfamily"/>
</dbReference>
<dbReference type="eggNOG" id="COG3706">
    <property type="taxonomic scope" value="Bacteria"/>
</dbReference>
<keyword evidence="7" id="KW-0472">Membrane</keyword>
<dbReference type="FunFam" id="3.30.565.10:FF:000006">
    <property type="entry name" value="Sensor histidine kinase WalK"/>
    <property type="match status" value="1"/>
</dbReference>
<dbReference type="PROSITE" id="PS50110">
    <property type="entry name" value="RESPONSE_REGULATORY"/>
    <property type="match status" value="1"/>
</dbReference>
<dbReference type="Gene3D" id="3.30.565.10">
    <property type="entry name" value="Histidine kinase-like ATPase, C-terminal domain"/>
    <property type="match status" value="1"/>
</dbReference>
<dbReference type="OrthoDB" id="1927110at2"/>
<dbReference type="EMBL" id="CP001037">
    <property type="protein sequence ID" value="ACC83382.1"/>
    <property type="molecule type" value="Genomic_DNA"/>
</dbReference>
<evidence type="ECO:0000256" key="10">
    <source>
        <dbReference type="SAM" id="Coils"/>
    </source>
</evidence>
<dbReference type="Gene3D" id="3.40.50.2300">
    <property type="match status" value="1"/>
</dbReference>
<evidence type="ECO:0000256" key="1">
    <source>
        <dbReference type="ARBA" id="ARBA00000085"/>
    </source>
</evidence>
<dbReference type="InterPro" id="IPR003661">
    <property type="entry name" value="HisK_dim/P_dom"/>
</dbReference>
<dbReference type="FunFam" id="1.10.287.130:FF:000001">
    <property type="entry name" value="Two-component sensor histidine kinase"/>
    <property type="match status" value="1"/>
</dbReference>
<evidence type="ECO:0000256" key="8">
    <source>
        <dbReference type="ARBA" id="ARBA00055745"/>
    </source>
</evidence>
<dbReference type="Proteomes" id="UP000001191">
    <property type="component" value="Chromosome"/>
</dbReference>
<keyword evidence="6" id="KW-0902">Two-component regulatory system</keyword>
<dbReference type="SMART" id="SM00091">
    <property type="entry name" value="PAS"/>
    <property type="match status" value="1"/>
</dbReference>
<dbReference type="InterPro" id="IPR003594">
    <property type="entry name" value="HATPase_dom"/>
</dbReference>
<feature type="domain" description="Histidine kinase" evidence="11">
    <location>
        <begin position="279"/>
        <end position="510"/>
    </location>
</feature>
<proteinExistence type="predicted"/>
<dbReference type="KEGG" id="npu:Npun_F5043"/>
<dbReference type="PANTHER" id="PTHR43547:SF2">
    <property type="entry name" value="HYBRID SIGNAL TRANSDUCTION HISTIDINE KINASE C"/>
    <property type="match status" value="1"/>
</dbReference>
<dbReference type="eggNOG" id="COG5002">
    <property type="taxonomic scope" value="Bacteria"/>
</dbReference>
<keyword evidence="10" id="KW-0175">Coiled coil</keyword>
<sequence length="511" mass="56650">MPKEPLNFPKADILVIDDTPENLNLLSAMLTEQGYKVRSVTKGSTGLRGANAVPPDLILLDVNMPEMNGYEVCEHLKASDRTRKIPVIFISALGDVLDKVKAFAVGGVDYITKPFQLEEVLARIENHLTIWKLQQQLQAQNERLQQEIHDRAKAEEKFAKVFRSSPNPIAIATVSNARFIDVNPSFLKMSGYSLDEVIGNTATELNLGKNTVAIAQTIQLLPETGSLYNLEFEFSTKCAELKTVLISLELIDLAGVPCALLIANDITERKRLENEFISLVSHELRTPLTSTMGALDLLGSEQLGTLNEQGQKVLSIATTNTERLIRLVNDILDLERMKSGKIFTRKMKYNAADLLTTATEAMQAMADQLQVKLIINPVEVELWADPDRLLQTLTNLLSNAIKFSEPGDTVYISATLSESQGVEPKENEPLLPKYLLITIKDQGRGIPEDKLQIIFERFQQVDASDSRNKGGTGLGLAICRDIIQQHDGKIWVQSTLGEGSTFYVLLPLPVQ</sequence>
<dbReference type="SMART" id="SM00448">
    <property type="entry name" value="REC"/>
    <property type="match status" value="1"/>
</dbReference>
<dbReference type="SUPFAM" id="SSF47384">
    <property type="entry name" value="Homodimeric domain of signal transducing histidine kinase"/>
    <property type="match status" value="1"/>
</dbReference>
<evidence type="ECO:0000256" key="6">
    <source>
        <dbReference type="ARBA" id="ARBA00023012"/>
    </source>
</evidence>
<evidence type="ECO:0000256" key="9">
    <source>
        <dbReference type="PROSITE-ProRule" id="PRU00169"/>
    </source>
</evidence>
<protein>
    <recommendedName>
        <fullName evidence="2">histidine kinase</fullName>
        <ecNumber evidence="2">2.7.13.3</ecNumber>
    </recommendedName>
</protein>
<reference evidence="15" key="1">
    <citation type="submission" date="2008-04" db="EMBL/GenBank/DDBJ databases">
        <title>Complete sequence of chromosome of Nostoc punctiforme ATCC 29133.</title>
        <authorList>
            <consortium name="US DOE Joint Genome Institute"/>
            <person name="Copeland A."/>
            <person name="Lucas S."/>
            <person name="Lapidus A."/>
            <person name="Glavina del Rio T."/>
            <person name="Dalin E."/>
            <person name="Tice H."/>
            <person name="Pitluck S."/>
            <person name="Chain P."/>
            <person name="Malfatti S."/>
            <person name="Shin M."/>
            <person name="Vergez L."/>
            <person name="Schmutz J."/>
            <person name="Larimer F."/>
            <person name="Land M."/>
            <person name="Hauser L."/>
            <person name="Kyrpides N."/>
            <person name="Kim E."/>
            <person name="Meeks J.C."/>
            <person name="Elhai J."/>
            <person name="Campbell E.L."/>
            <person name="Thiel T."/>
            <person name="Longmire J."/>
            <person name="Potts M."/>
            <person name="Atlas R."/>
        </authorList>
    </citation>
    <scope>NUCLEOTIDE SEQUENCE [LARGE SCALE GENOMIC DNA]</scope>
    <source>
        <strain evidence="15">ATCC 29133 / PCC 73102</strain>
    </source>
</reference>
<dbReference type="PRINTS" id="PR00344">
    <property type="entry name" value="BCTRLSENSOR"/>
</dbReference>
<dbReference type="NCBIfam" id="TIGR00229">
    <property type="entry name" value="sensory_box"/>
    <property type="match status" value="1"/>
</dbReference>
<dbReference type="SUPFAM" id="SSF55785">
    <property type="entry name" value="PYP-like sensor domain (PAS domain)"/>
    <property type="match status" value="1"/>
</dbReference>
<evidence type="ECO:0000259" key="12">
    <source>
        <dbReference type="PROSITE" id="PS50110"/>
    </source>
</evidence>
<evidence type="ECO:0000256" key="7">
    <source>
        <dbReference type="ARBA" id="ARBA00023136"/>
    </source>
</evidence>
<dbReference type="CDD" id="cd00082">
    <property type="entry name" value="HisKA"/>
    <property type="match status" value="1"/>
</dbReference>
<dbReference type="InterPro" id="IPR036890">
    <property type="entry name" value="HATPase_C_sf"/>
</dbReference>
<evidence type="ECO:0000313" key="14">
    <source>
        <dbReference type="EMBL" id="ACC83382.1"/>
    </source>
</evidence>
<feature type="domain" description="PAS" evidence="13">
    <location>
        <begin position="154"/>
        <end position="201"/>
    </location>
</feature>